<dbReference type="Pfam" id="PF00144">
    <property type="entry name" value="Beta-lactamase"/>
    <property type="match status" value="1"/>
</dbReference>
<dbReference type="InterPro" id="IPR050491">
    <property type="entry name" value="AmpC-like"/>
</dbReference>
<comment type="caution">
    <text evidence="2">The sequence shown here is derived from an EMBL/GenBank/DDBJ whole genome shotgun (WGS) entry which is preliminary data.</text>
</comment>
<dbReference type="RefSeq" id="WP_002702385.1">
    <property type="nucleotide sequence ID" value="NZ_AAWS01000045.1"/>
</dbReference>
<feature type="domain" description="Beta-lactamase-related" evidence="1">
    <location>
        <begin position="39"/>
        <end position="372"/>
    </location>
</feature>
<evidence type="ECO:0000313" key="3">
    <source>
        <dbReference type="Proteomes" id="UP000004095"/>
    </source>
</evidence>
<dbReference type="InterPro" id="IPR001466">
    <property type="entry name" value="Beta-lactam-related"/>
</dbReference>
<reference evidence="2 3" key="1">
    <citation type="submission" date="2007-01" db="EMBL/GenBank/DDBJ databases">
        <authorList>
            <person name="Haygood M."/>
            <person name="Podell S."/>
            <person name="Anderson C."/>
            <person name="Hopkinson B."/>
            <person name="Roe K."/>
            <person name="Barbeau K."/>
            <person name="Gaasterland T."/>
            <person name="Ferriera S."/>
            <person name="Johnson J."/>
            <person name="Kravitz S."/>
            <person name="Beeson K."/>
            <person name="Sutton G."/>
            <person name="Rogers Y.-H."/>
            <person name="Friedman R."/>
            <person name="Frazier M."/>
            <person name="Venter J.C."/>
        </authorList>
    </citation>
    <scope>NUCLEOTIDE SEQUENCE [LARGE SCALE GENOMIC DNA]</scope>
    <source>
        <strain evidence="2 3">ATCC 23134</strain>
    </source>
</reference>
<evidence type="ECO:0000313" key="2">
    <source>
        <dbReference type="EMBL" id="EAY25623.1"/>
    </source>
</evidence>
<dbReference type="EMBL" id="AAWS01000045">
    <property type="protein sequence ID" value="EAY25623.1"/>
    <property type="molecule type" value="Genomic_DNA"/>
</dbReference>
<dbReference type="PANTHER" id="PTHR46825">
    <property type="entry name" value="D-ALANYL-D-ALANINE-CARBOXYPEPTIDASE/ENDOPEPTIDASE AMPH"/>
    <property type="match status" value="1"/>
</dbReference>
<gene>
    <name evidence="2" type="ORF">M23134_07274</name>
</gene>
<organism evidence="2 3">
    <name type="scientific">Microscilla marina ATCC 23134</name>
    <dbReference type="NCBI Taxonomy" id="313606"/>
    <lineage>
        <taxon>Bacteria</taxon>
        <taxon>Pseudomonadati</taxon>
        <taxon>Bacteroidota</taxon>
        <taxon>Cytophagia</taxon>
        <taxon>Cytophagales</taxon>
        <taxon>Microscillaceae</taxon>
        <taxon>Microscilla</taxon>
    </lineage>
</organism>
<keyword evidence="3" id="KW-1185">Reference proteome</keyword>
<dbReference type="eggNOG" id="COG1680">
    <property type="taxonomic scope" value="Bacteria"/>
</dbReference>
<name>A1ZVC5_MICM2</name>
<dbReference type="SUPFAM" id="SSF56601">
    <property type="entry name" value="beta-lactamase/transpeptidase-like"/>
    <property type="match status" value="1"/>
</dbReference>
<dbReference type="PANTHER" id="PTHR46825:SF9">
    <property type="entry name" value="BETA-LACTAMASE-RELATED DOMAIN-CONTAINING PROTEIN"/>
    <property type="match status" value="1"/>
</dbReference>
<dbReference type="Gene3D" id="3.40.710.10">
    <property type="entry name" value="DD-peptidase/beta-lactamase superfamily"/>
    <property type="match status" value="1"/>
</dbReference>
<accession>A1ZVC5</accession>
<sequence length="401" mass="46365">MQKRFIIITTILLSIICINNLKSQTLNEWKKKVVPEFEKRVKKIPVVGASLCLVQNGKITDFKTYGYINKKEQIVNTKETIFNWASITKTLTSVAVMQLRDQGKLKLDDPVIKHLPEFRWVSTDSIGIPIEQVKIRHLITHTSGISRGKLWQYDNYYDAQDYKPTGWSQVAAILPYCKIVRKPGAKLVYSNFAYVLLGRIVENVSGDVYVNYINKNIFLPLKMYSAHFGKSPAHLANYKSWSYTKYGKDSTFKVIQPEHNRGAYNPAGGFYSNILDLVKYANFLCGVGNAQDRQNFNLVLKSKSLKEMFSPQIKIIDSQGQRLDMTLSFYSFKYNNKDILYKDGNQFGFRSYLYFDTSTNTSAIIVFNTKSKKIDQHFMRLSQYDINARFFHFYKAKKGKK</sequence>
<dbReference type="OrthoDB" id="1522765at2"/>
<protein>
    <submittedName>
        <fullName evidence="2">Beta-lactamase</fullName>
    </submittedName>
</protein>
<dbReference type="Proteomes" id="UP000004095">
    <property type="component" value="Unassembled WGS sequence"/>
</dbReference>
<proteinExistence type="predicted"/>
<dbReference type="AlphaFoldDB" id="A1ZVC5"/>
<evidence type="ECO:0000259" key="1">
    <source>
        <dbReference type="Pfam" id="PF00144"/>
    </source>
</evidence>
<dbReference type="InterPro" id="IPR012338">
    <property type="entry name" value="Beta-lactam/transpept-like"/>
</dbReference>